<dbReference type="OrthoDB" id="10257314at2759"/>
<evidence type="ECO:0000256" key="2">
    <source>
        <dbReference type="ARBA" id="ARBA00005896"/>
    </source>
</evidence>
<dbReference type="EMBL" id="LBMM01014801">
    <property type="protein sequence ID" value="KMQ85041.1"/>
    <property type="molecule type" value="Genomic_DNA"/>
</dbReference>
<dbReference type="PaxDb" id="67767-A0A0J7K4C6"/>
<reference evidence="8 9" key="1">
    <citation type="submission" date="2015-04" db="EMBL/GenBank/DDBJ databases">
        <title>Lasius niger genome sequencing.</title>
        <authorList>
            <person name="Konorov E.A."/>
            <person name="Nikitin M.A."/>
            <person name="Kirill M.V."/>
            <person name="Chang P."/>
        </authorList>
    </citation>
    <scope>NUCLEOTIDE SEQUENCE [LARGE SCALE GENOMIC DNA]</scope>
    <source>
        <tissue evidence="8">Whole</tissue>
    </source>
</reference>
<proteinExistence type="inferred from homology"/>
<dbReference type="AlphaFoldDB" id="A0A0J7K4C6"/>
<gene>
    <name evidence="8" type="ORF">RF55_16676</name>
</gene>
<comment type="similarity">
    <text evidence="2">Belongs to the TfdA dioxygenase family.</text>
</comment>
<dbReference type="GO" id="GO:0006790">
    <property type="term" value="P:sulfur compound metabolic process"/>
    <property type="evidence" value="ECO:0007669"/>
    <property type="project" value="TreeGrafter"/>
</dbReference>
<evidence type="ECO:0000259" key="7">
    <source>
        <dbReference type="Pfam" id="PF02668"/>
    </source>
</evidence>
<dbReference type="Proteomes" id="UP000036403">
    <property type="component" value="Unassembled WGS sequence"/>
</dbReference>
<dbReference type="SUPFAM" id="SSF51197">
    <property type="entry name" value="Clavaminate synthase-like"/>
    <property type="match status" value="1"/>
</dbReference>
<dbReference type="PANTHER" id="PTHR30468">
    <property type="entry name" value="ALPHA-KETOGLUTARATE-DEPENDENT SULFONATE DIOXYGENASE"/>
    <property type="match status" value="1"/>
</dbReference>
<keyword evidence="3" id="KW-0479">Metal-binding</keyword>
<keyword evidence="4 8" id="KW-0223">Dioxygenase</keyword>
<keyword evidence="6" id="KW-0408">Iron</keyword>
<dbReference type="FunFam" id="3.60.130.10:FF:000002">
    <property type="entry name" value="Alpha-ketoglutarate-dependent taurine dioxygenase"/>
    <property type="match status" value="1"/>
</dbReference>
<evidence type="ECO:0000256" key="4">
    <source>
        <dbReference type="ARBA" id="ARBA00022964"/>
    </source>
</evidence>
<accession>A0A0J7K4C6</accession>
<evidence type="ECO:0000256" key="6">
    <source>
        <dbReference type="ARBA" id="ARBA00023004"/>
    </source>
</evidence>
<dbReference type="NCBIfam" id="NF007104">
    <property type="entry name" value="PRK09553.1"/>
    <property type="match status" value="1"/>
</dbReference>
<evidence type="ECO:0000256" key="5">
    <source>
        <dbReference type="ARBA" id="ARBA00023002"/>
    </source>
</evidence>
<dbReference type="GO" id="GO:0016706">
    <property type="term" value="F:2-oxoglutarate-dependent dioxygenase activity"/>
    <property type="evidence" value="ECO:0007669"/>
    <property type="project" value="TreeGrafter"/>
</dbReference>
<dbReference type="STRING" id="67767.A0A0J7K4C6"/>
<keyword evidence="5" id="KW-0560">Oxidoreductase</keyword>
<name>A0A0J7K4C6_LASNI</name>
<comment type="caution">
    <text evidence="8">The sequence shown here is derived from an EMBL/GenBank/DDBJ whole genome shotgun (WGS) entry which is preliminary data.</text>
</comment>
<protein>
    <submittedName>
        <fullName evidence="8">Taurine dioxygenase</fullName>
    </submittedName>
</protein>
<organism evidence="8 9">
    <name type="scientific">Lasius niger</name>
    <name type="common">Black garden ant</name>
    <dbReference type="NCBI Taxonomy" id="67767"/>
    <lineage>
        <taxon>Eukaryota</taxon>
        <taxon>Metazoa</taxon>
        <taxon>Ecdysozoa</taxon>
        <taxon>Arthropoda</taxon>
        <taxon>Hexapoda</taxon>
        <taxon>Insecta</taxon>
        <taxon>Pterygota</taxon>
        <taxon>Neoptera</taxon>
        <taxon>Endopterygota</taxon>
        <taxon>Hymenoptera</taxon>
        <taxon>Apocrita</taxon>
        <taxon>Aculeata</taxon>
        <taxon>Formicoidea</taxon>
        <taxon>Formicidae</taxon>
        <taxon>Formicinae</taxon>
        <taxon>Lasius</taxon>
        <taxon>Lasius</taxon>
    </lineage>
</organism>
<dbReference type="InterPro" id="IPR051323">
    <property type="entry name" value="AtsK-like"/>
</dbReference>
<evidence type="ECO:0000313" key="8">
    <source>
        <dbReference type="EMBL" id="KMQ85041.1"/>
    </source>
</evidence>
<dbReference type="Gene3D" id="3.60.130.10">
    <property type="entry name" value="Clavaminate synthase-like"/>
    <property type="match status" value="1"/>
</dbReference>
<dbReference type="GO" id="GO:0046872">
    <property type="term" value="F:metal ion binding"/>
    <property type="evidence" value="ECO:0007669"/>
    <property type="project" value="UniProtKB-KW"/>
</dbReference>
<evidence type="ECO:0000313" key="9">
    <source>
        <dbReference type="Proteomes" id="UP000036403"/>
    </source>
</evidence>
<dbReference type="InterPro" id="IPR042098">
    <property type="entry name" value="TauD-like_sf"/>
</dbReference>
<comment type="cofactor">
    <cofactor evidence="1">
        <name>Fe(2+)</name>
        <dbReference type="ChEBI" id="CHEBI:29033"/>
    </cofactor>
</comment>
<dbReference type="GO" id="GO:0005737">
    <property type="term" value="C:cytoplasm"/>
    <property type="evidence" value="ECO:0007669"/>
    <property type="project" value="TreeGrafter"/>
</dbReference>
<evidence type="ECO:0000256" key="1">
    <source>
        <dbReference type="ARBA" id="ARBA00001954"/>
    </source>
</evidence>
<evidence type="ECO:0000256" key="3">
    <source>
        <dbReference type="ARBA" id="ARBA00022723"/>
    </source>
</evidence>
<keyword evidence="9" id="KW-1185">Reference proteome</keyword>
<dbReference type="PANTHER" id="PTHR30468:SF1">
    <property type="entry name" value="ALPHA-KETOGLUTARATE-DEPENDENT SULFONATE DIOXYGENASE"/>
    <property type="match status" value="1"/>
</dbReference>
<sequence>MPPACQALSSTAGPLPWRLTPLTPAIGAQIDGLDLSTPLLPAQFEALQQALATHQVLFFRSQSLTPIQQRDFAAGFGPLHIHPIYPSTPEAREIIVLDTDLNDLRDNATWHTDVTFLETPAAAAVLHARVLPPIGGDTLWSSSEAAYQALSGPIQLLLGGLHAWHDISRSFPPERFGNDAVGREQLQAARAKHPPTLHPVIRTHPLSGRRSLFINEGFTDRIEGLGTAESRALLNLLFAHIQRPEFIVRWRWAPGDVAIWDNRNTQHYACDDYRPSRRVMHRATILGERPC</sequence>
<feature type="domain" description="TauD/TfdA-like" evidence="7">
    <location>
        <begin position="20"/>
        <end position="284"/>
    </location>
</feature>
<dbReference type="InterPro" id="IPR003819">
    <property type="entry name" value="TauD/TfdA-like"/>
</dbReference>
<dbReference type="Pfam" id="PF02668">
    <property type="entry name" value="TauD"/>
    <property type="match status" value="1"/>
</dbReference>